<evidence type="ECO:0000259" key="3">
    <source>
        <dbReference type="Pfam" id="PF00588"/>
    </source>
</evidence>
<feature type="domain" description="SpoU L30e-like N-terminal" evidence="4">
    <location>
        <begin position="19"/>
        <end position="102"/>
    </location>
</feature>
<dbReference type="Gene3D" id="3.40.1280.10">
    <property type="match status" value="1"/>
</dbReference>
<dbReference type="GO" id="GO:0032259">
    <property type="term" value="P:methylation"/>
    <property type="evidence" value="ECO:0007669"/>
    <property type="project" value="UniProtKB-KW"/>
</dbReference>
<evidence type="ECO:0000256" key="2">
    <source>
        <dbReference type="ARBA" id="ARBA00022679"/>
    </source>
</evidence>
<organism evidence="5 6">
    <name type="scientific">Leptospira levettii</name>
    <dbReference type="NCBI Taxonomy" id="2023178"/>
    <lineage>
        <taxon>Bacteria</taxon>
        <taxon>Pseudomonadati</taxon>
        <taxon>Spirochaetota</taxon>
        <taxon>Spirochaetia</taxon>
        <taxon>Leptospirales</taxon>
        <taxon>Leptospiraceae</taxon>
        <taxon>Leptospira</taxon>
    </lineage>
</organism>
<evidence type="ECO:0000256" key="1">
    <source>
        <dbReference type="ARBA" id="ARBA00022603"/>
    </source>
</evidence>
<keyword evidence="6" id="KW-1185">Reference proteome</keyword>
<dbReference type="PANTHER" id="PTHR43191">
    <property type="entry name" value="RRNA METHYLTRANSFERASE 3"/>
    <property type="match status" value="1"/>
</dbReference>
<accession>A0ABY2MR20</accession>
<dbReference type="InterPro" id="IPR029064">
    <property type="entry name" value="Ribosomal_eL30-like_sf"/>
</dbReference>
<keyword evidence="2" id="KW-0808">Transferase</keyword>
<name>A0ABY2MR20_9LEPT</name>
<dbReference type="SUPFAM" id="SSF55315">
    <property type="entry name" value="L30e-like"/>
    <property type="match status" value="1"/>
</dbReference>
<keyword evidence="1 5" id="KW-0489">Methyltransferase</keyword>
<evidence type="ECO:0000313" key="5">
    <source>
        <dbReference type="EMBL" id="TGL73268.1"/>
    </source>
</evidence>
<dbReference type="SUPFAM" id="SSF75217">
    <property type="entry name" value="alpha/beta knot"/>
    <property type="match status" value="1"/>
</dbReference>
<dbReference type="GO" id="GO:0008168">
    <property type="term" value="F:methyltransferase activity"/>
    <property type="evidence" value="ECO:0007669"/>
    <property type="project" value="UniProtKB-KW"/>
</dbReference>
<gene>
    <name evidence="5" type="ORF">EHQ60_05655</name>
</gene>
<dbReference type="InterPro" id="IPR001537">
    <property type="entry name" value="SpoU_MeTrfase"/>
</dbReference>
<evidence type="ECO:0000259" key="4">
    <source>
        <dbReference type="Pfam" id="PF22655"/>
    </source>
</evidence>
<protein>
    <submittedName>
        <fullName evidence="5">RNA methyltransferase</fullName>
    </submittedName>
</protein>
<dbReference type="InterPro" id="IPR029028">
    <property type="entry name" value="Alpha/beta_knot_MTases"/>
</dbReference>
<dbReference type="PANTHER" id="PTHR43191:SF7">
    <property type="entry name" value="OBP33PEP LIKE PROTEIN"/>
    <property type="match status" value="1"/>
</dbReference>
<evidence type="ECO:0000313" key="6">
    <source>
        <dbReference type="Proteomes" id="UP000297352"/>
    </source>
</evidence>
<dbReference type="Gene3D" id="3.30.1330.30">
    <property type="match status" value="1"/>
</dbReference>
<dbReference type="InterPro" id="IPR029026">
    <property type="entry name" value="tRNA_m1G_MTases_N"/>
</dbReference>
<dbReference type="Pfam" id="PF22655">
    <property type="entry name" value="SpoU_sub_bind_like"/>
    <property type="match status" value="1"/>
</dbReference>
<dbReference type="Pfam" id="PF00588">
    <property type="entry name" value="SpoU_methylase"/>
    <property type="match status" value="1"/>
</dbReference>
<proteinExistence type="predicted"/>
<comment type="caution">
    <text evidence="5">The sequence shown here is derived from an EMBL/GenBank/DDBJ whole genome shotgun (WGS) entry which is preliminary data.</text>
</comment>
<dbReference type="InterPro" id="IPR051259">
    <property type="entry name" value="rRNA_Methyltransferase"/>
</dbReference>
<dbReference type="EMBL" id="RQGI01000019">
    <property type="protein sequence ID" value="TGL73268.1"/>
    <property type="molecule type" value="Genomic_DNA"/>
</dbReference>
<sequence length="292" mass="32916">MNTQNQTIQLKPLKMSVRNAEFQIISALRTNRTKRSQEKEVFVEGTEPIKQLLTAGWKITRILFREKTALSSWAKEVIQNQIDANIFEVKDELYLELSEKETPSELIVTAKIKNQLDLNGLIQKKSLLPNENPFYLLFDRPSDYGNFGTLLRSADAFLVNLVFVIGHSIDVYDPKVIRSSLGSLFHTQLVFVPNFETLNLFVESEKKRSGLSVIGTDSSGEFDLREKTLTSPILLILGNEKKGMSVQLQSLCDSMVKIPMFGVVNSLNVSCAGSILLWEVTKGRGSQKTNQR</sequence>
<dbReference type="InterPro" id="IPR054578">
    <property type="entry name" value="SpoU_sub_bind-like_N"/>
</dbReference>
<dbReference type="Proteomes" id="UP000297352">
    <property type="component" value="Unassembled WGS sequence"/>
</dbReference>
<reference evidence="6" key="1">
    <citation type="journal article" date="2019" name="PLoS Negl. Trop. Dis.">
        <title>Revisiting the worldwide diversity of Leptospira species in the environment.</title>
        <authorList>
            <person name="Vincent A.T."/>
            <person name="Schiettekatte O."/>
            <person name="Bourhy P."/>
            <person name="Veyrier F.J."/>
            <person name="Picardeau M."/>
        </authorList>
    </citation>
    <scope>NUCLEOTIDE SEQUENCE [LARGE SCALE GENOMIC DNA]</scope>
    <source>
        <strain evidence="6">201702449</strain>
    </source>
</reference>
<feature type="domain" description="tRNA/rRNA methyltransferase SpoU type" evidence="3">
    <location>
        <begin position="134"/>
        <end position="278"/>
    </location>
</feature>